<feature type="short sequence motif" description="GXGXXG" evidence="4">
    <location>
        <begin position="22"/>
        <end position="27"/>
    </location>
</feature>
<dbReference type="Pfam" id="PF01734">
    <property type="entry name" value="Patatin"/>
    <property type="match status" value="1"/>
</dbReference>
<name>A0AB39I3A1_9PSED</name>
<keyword evidence="3 4" id="KW-0443">Lipid metabolism</keyword>
<dbReference type="PANTHER" id="PTHR24185">
    <property type="entry name" value="CALCIUM-INDEPENDENT PHOSPHOLIPASE A2-GAMMA"/>
    <property type="match status" value="1"/>
</dbReference>
<evidence type="ECO:0000256" key="4">
    <source>
        <dbReference type="PROSITE-ProRule" id="PRU01161"/>
    </source>
</evidence>
<evidence type="ECO:0000313" key="6">
    <source>
        <dbReference type="EMBL" id="XDK38082.1"/>
    </source>
</evidence>
<evidence type="ECO:0000256" key="3">
    <source>
        <dbReference type="ARBA" id="ARBA00023098"/>
    </source>
</evidence>
<dbReference type="SUPFAM" id="SSF52151">
    <property type="entry name" value="FabD/lysophospholipase-like"/>
    <property type="match status" value="1"/>
</dbReference>
<evidence type="ECO:0000256" key="2">
    <source>
        <dbReference type="ARBA" id="ARBA00022963"/>
    </source>
</evidence>
<gene>
    <name evidence="6" type="ORF">AB4Y39_05250</name>
</gene>
<reference evidence="6" key="1">
    <citation type="submission" date="2024-07" db="EMBL/GenBank/DDBJ databases">
        <title>Identification and characteristics of a novel species of coltsfoot's symbiotic bacteria.</title>
        <authorList>
            <person name="Juszczyk A."/>
            <person name="Jasielczuk I."/>
            <person name="Gurgul A."/>
            <person name="Rogala M."/>
            <person name="Kowalczyk A."/>
            <person name="Szmatola T."/>
            <person name="Kosecka-Strojek M."/>
            <person name="Arent Z."/>
            <person name="Latowski D."/>
        </authorList>
    </citation>
    <scope>NUCLEOTIDE SEQUENCE</scope>
    <source>
        <strain evidence="6">Hg7Tf</strain>
    </source>
</reference>
<protein>
    <submittedName>
        <fullName evidence="6">Patatin-like phospholipase family protein</fullName>
    </submittedName>
</protein>
<dbReference type="EMBL" id="CP162607">
    <property type="protein sequence ID" value="XDK38082.1"/>
    <property type="molecule type" value="Genomic_DNA"/>
</dbReference>
<feature type="active site" description="Proton acceptor" evidence="4">
    <location>
        <position position="203"/>
    </location>
</feature>
<feature type="active site" description="Nucleophile" evidence="4">
    <location>
        <position position="63"/>
    </location>
</feature>
<dbReference type="InterPro" id="IPR002641">
    <property type="entry name" value="PNPLA_dom"/>
</dbReference>
<proteinExistence type="predicted"/>
<dbReference type="GO" id="GO:0016042">
    <property type="term" value="P:lipid catabolic process"/>
    <property type="evidence" value="ECO:0007669"/>
    <property type="project" value="UniProtKB-UniRule"/>
</dbReference>
<dbReference type="RefSeq" id="WP_280040976.1">
    <property type="nucleotide sequence ID" value="NZ_CP162607.1"/>
</dbReference>
<accession>A0AB39I3A1</accession>
<dbReference type="PROSITE" id="PS51635">
    <property type="entry name" value="PNPLA"/>
    <property type="match status" value="1"/>
</dbReference>
<keyword evidence="1 4" id="KW-0378">Hydrolase</keyword>
<dbReference type="GO" id="GO:0004620">
    <property type="term" value="F:phospholipase activity"/>
    <property type="evidence" value="ECO:0007669"/>
    <property type="project" value="TreeGrafter"/>
</dbReference>
<dbReference type="GO" id="GO:0016020">
    <property type="term" value="C:membrane"/>
    <property type="evidence" value="ECO:0007669"/>
    <property type="project" value="TreeGrafter"/>
</dbReference>
<dbReference type="InterPro" id="IPR016035">
    <property type="entry name" value="Acyl_Trfase/lysoPLipase"/>
</dbReference>
<feature type="short sequence motif" description="GXSXG" evidence="4">
    <location>
        <begin position="61"/>
        <end position="65"/>
    </location>
</feature>
<dbReference type="Gene3D" id="3.40.1090.10">
    <property type="entry name" value="Cytosolic phospholipase A2 catalytic domain"/>
    <property type="match status" value="1"/>
</dbReference>
<keyword evidence="2 4" id="KW-0442">Lipid degradation</keyword>
<dbReference type="AlphaFoldDB" id="A0AB39I3A1"/>
<evidence type="ECO:0000256" key="1">
    <source>
        <dbReference type="ARBA" id="ARBA00022801"/>
    </source>
</evidence>
<feature type="domain" description="PNPLA" evidence="5">
    <location>
        <begin position="18"/>
        <end position="217"/>
    </location>
</feature>
<dbReference type="GO" id="GO:0006631">
    <property type="term" value="P:fatty acid metabolic process"/>
    <property type="evidence" value="ECO:0007669"/>
    <property type="project" value="TreeGrafter"/>
</dbReference>
<feature type="short sequence motif" description="DGA/G" evidence="4">
    <location>
        <begin position="203"/>
        <end position="205"/>
    </location>
</feature>
<sequence length="384" mass="42501">MNSVLQGMVRSEGKKRLLTIDGGGIRGVIAVEILAEIERLLRVSTGNPQLRLSDWFHFVSGCSTGAILAAGLSLGMEVDELRDLYNTSGQRMFKRAGWWQRMGFHRYVHGELERLMKERFGEHTTLGSEQLKTLLMVVLKNATTDSPWLLTNNPYAQYNQPGPGCNLDLPLWRIVRASTAAPTFFAPETIHFPGLKKPFVFIDGGLTPYNNPAFISYLSATLPAYRMGWKTGEDDMLLVSVGTGLHPASAPELTPRQMNLLYTATSTPAGLMLASANQQDMLCRAFGKCVAGDPLDSELGDMIGLQHSAPLFTYARYNVDLTSQGLASIGCEKLIGRNLHRLDATDLIHDMQTVGRAVAKSRVRLEHFERFIEQVPAHQRQVVA</sequence>
<dbReference type="PANTHER" id="PTHR24185:SF1">
    <property type="entry name" value="CALCIUM-INDEPENDENT PHOSPHOLIPASE A2-GAMMA"/>
    <property type="match status" value="1"/>
</dbReference>
<organism evidence="6">
    <name type="scientific">Pseudomonas sp. Hg7Tf</name>
    <dbReference type="NCBI Taxonomy" id="3236988"/>
    <lineage>
        <taxon>Bacteria</taxon>
        <taxon>Pseudomonadati</taxon>
        <taxon>Pseudomonadota</taxon>
        <taxon>Gammaproteobacteria</taxon>
        <taxon>Pseudomonadales</taxon>
        <taxon>Pseudomonadaceae</taxon>
        <taxon>Pseudomonas</taxon>
    </lineage>
</organism>
<evidence type="ECO:0000259" key="5">
    <source>
        <dbReference type="PROSITE" id="PS51635"/>
    </source>
</evidence>